<accession>A0A1S6U8P5</accession>
<dbReference type="Proteomes" id="UP000190868">
    <property type="component" value="Chromosome"/>
</dbReference>
<protein>
    <submittedName>
        <fullName evidence="1">Uncharacterized protein</fullName>
    </submittedName>
</protein>
<keyword evidence="2" id="KW-1185">Reference proteome</keyword>
<dbReference type="AlphaFoldDB" id="A0A1S6U8P5"/>
<reference evidence="2" key="1">
    <citation type="submission" date="2016-09" db="EMBL/GenBank/DDBJ databases">
        <title>Comparative genomics of the Campylobacter concisus group.</title>
        <authorList>
            <person name="Miller W.G."/>
            <person name="Yee E."/>
            <person name="Chapman M.H."/>
            <person name="Huynh S."/>
            <person name="Bono J.L."/>
            <person name="On S.L.W."/>
            <person name="StLeger J."/>
            <person name="Foster G."/>
            <person name="Parker C.T."/>
        </authorList>
    </citation>
    <scope>NUCLEOTIDE SEQUENCE [LARGE SCALE GENOMIC DNA]</scope>
    <source>
        <strain evidence="2">RM18021</strain>
    </source>
</reference>
<name>A0A1S6U8P5_9BACT</name>
<organism evidence="1 2">
    <name type="scientific">Campylobacter pinnipediorum subsp. caledonicus</name>
    <dbReference type="NCBI Taxonomy" id="1874362"/>
    <lineage>
        <taxon>Bacteria</taxon>
        <taxon>Pseudomonadati</taxon>
        <taxon>Campylobacterota</taxon>
        <taxon>Epsilonproteobacteria</taxon>
        <taxon>Campylobacterales</taxon>
        <taxon>Campylobacteraceae</taxon>
        <taxon>Campylobacter</taxon>
    </lineage>
</organism>
<evidence type="ECO:0000313" key="2">
    <source>
        <dbReference type="Proteomes" id="UP000190868"/>
    </source>
</evidence>
<dbReference type="RefSeq" id="WP_078423420.1">
    <property type="nucleotide sequence ID" value="NZ_CP017018.1"/>
</dbReference>
<sequence>MSNEVVSLQNNELQDDTIKLKQAIENNDLVEIWQESNDYEKLAETTIKTMQYINNEQVKEFTEKLTKTNEKIMNLTFEGVKKHHEKQMEKTKRIHKNQLITYSAISFFIGIIATIICIKLFF</sequence>
<dbReference type="EMBL" id="CP017258">
    <property type="protein sequence ID" value="AQW87807.1"/>
    <property type="molecule type" value="Genomic_DNA"/>
</dbReference>
<proteinExistence type="predicted"/>
<dbReference type="KEGG" id="cpin:CPIN18020_0999"/>
<dbReference type="GeneID" id="56566636"/>
<gene>
    <name evidence="1" type="ORF">CPIN18021_1001</name>
</gene>
<evidence type="ECO:0000313" key="1">
    <source>
        <dbReference type="EMBL" id="AQW87807.1"/>
    </source>
</evidence>